<dbReference type="Pfam" id="PF07804">
    <property type="entry name" value="HipA_C"/>
    <property type="match status" value="1"/>
</dbReference>
<feature type="domain" description="HipA-like C-terminal" evidence="4">
    <location>
        <begin position="148"/>
        <end position="387"/>
    </location>
</feature>
<dbReference type="Pfam" id="PF13657">
    <property type="entry name" value="Couple_hipA"/>
    <property type="match status" value="1"/>
</dbReference>
<dbReference type="Gene3D" id="1.10.1070.20">
    <property type="match status" value="1"/>
</dbReference>
<evidence type="ECO:0000259" key="5">
    <source>
        <dbReference type="Pfam" id="PF13657"/>
    </source>
</evidence>
<evidence type="ECO:0000313" key="7">
    <source>
        <dbReference type="Proteomes" id="UP000014463"/>
    </source>
</evidence>
<dbReference type="eggNOG" id="COG3550">
    <property type="taxonomic scope" value="Bacteria"/>
</dbReference>
<name>S2KU86_LITA3</name>
<proteinExistence type="inferred from homology"/>
<keyword evidence="2" id="KW-0808">Transferase</keyword>
<dbReference type="InterPro" id="IPR012893">
    <property type="entry name" value="HipA-like_C"/>
</dbReference>
<dbReference type="GO" id="GO:0005829">
    <property type="term" value="C:cytosol"/>
    <property type="evidence" value="ECO:0007669"/>
    <property type="project" value="TreeGrafter"/>
</dbReference>
<evidence type="ECO:0000256" key="1">
    <source>
        <dbReference type="ARBA" id="ARBA00010164"/>
    </source>
</evidence>
<sequence length="422" mass="48398">MKTETVEVLEIRLHDTHVGYLAGYQSGRNVMVFNEHYRQDPQRPTLTLTTHPAFPRASQVMASPWIRQQRLHPYFSNLLPEGALRDWLAQTLKVHPDNEFPLLSQLGQDLPGAVVATPLAAEDIPDHVLAHRTHITPVKRTHRPGQGFSLAGIQMKFSVREREGRFHFNHADTLGDWIIKTPSTRHRGVPVNEFTAMQLAEAGGIEIPEVRLATLGDLEGLPPISLPEEEWVYAIKRFDRLNGVRQHTEDLAQVLFHYPHDKYGATNYEQIGKLLRAYTQDGLANIQQFARRLLVNVLLANGDAHLKNWSFLYPDQRTPVLSPAYDIVMTKAYIDDEQEIALNLNGHKNWYRIGEEDFKDWAKTVGIPWASIRVALNDTMRRARDLWPKLLVESPMLPEHQALLKAHWRQLPPEWRIDTAPE</sequence>
<dbReference type="InterPro" id="IPR052028">
    <property type="entry name" value="HipA_Ser/Thr_kinase"/>
</dbReference>
<keyword evidence="3" id="KW-0418">Kinase</keyword>
<comment type="caution">
    <text evidence="6">The sequence shown here is derived from an EMBL/GenBank/DDBJ whole genome shotgun (WGS) entry which is preliminary data.</text>
</comment>
<protein>
    <recommendedName>
        <fullName evidence="8">Phosphatidylinositol kinase</fullName>
    </recommendedName>
</protein>
<dbReference type="PATRIC" id="fig|1121939.11.peg.400"/>
<dbReference type="RefSeq" id="WP_016414865.1">
    <property type="nucleotide sequence ID" value="NZ_AUAB01000048.1"/>
</dbReference>
<accession>S2KU86</accession>
<evidence type="ECO:0000256" key="2">
    <source>
        <dbReference type="ARBA" id="ARBA00022679"/>
    </source>
</evidence>
<dbReference type="InterPro" id="IPR017508">
    <property type="entry name" value="HipA_N1"/>
</dbReference>
<evidence type="ECO:0000256" key="3">
    <source>
        <dbReference type="ARBA" id="ARBA00022777"/>
    </source>
</evidence>
<feature type="domain" description="HipA N-terminal subdomain 1" evidence="5">
    <location>
        <begin position="9"/>
        <end position="115"/>
    </location>
</feature>
<organism evidence="6 7">
    <name type="scientific">Litchfieldella anticariensis (strain DSM 16096 / CECT 5854 / CIP 108499 / LMG 22089 / FP35)</name>
    <name type="common">Halomonas anticariensis</name>
    <dbReference type="NCBI Taxonomy" id="1121939"/>
    <lineage>
        <taxon>Bacteria</taxon>
        <taxon>Pseudomonadati</taxon>
        <taxon>Pseudomonadota</taxon>
        <taxon>Gammaproteobacteria</taxon>
        <taxon>Oceanospirillales</taxon>
        <taxon>Halomonadaceae</taxon>
        <taxon>Litchfieldella</taxon>
    </lineage>
</organism>
<keyword evidence="7" id="KW-1185">Reference proteome</keyword>
<dbReference type="STRING" id="1121939.L861_02140"/>
<dbReference type="GO" id="GO:0004674">
    <property type="term" value="F:protein serine/threonine kinase activity"/>
    <property type="evidence" value="ECO:0007669"/>
    <property type="project" value="TreeGrafter"/>
</dbReference>
<evidence type="ECO:0000313" key="6">
    <source>
        <dbReference type="EMBL" id="EPC04133.1"/>
    </source>
</evidence>
<dbReference type="PANTHER" id="PTHR37419">
    <property type="entry name" value="SERINE/THREONINE-PROTEIN KINASE TOXIN HIPA"/>
    <property type="match status" value="1"/>
</dbReference>
<evidence type="ECO:0008006" key="8">
    <source>
        <dbReference type="Google" id="ProtNLM"/>
    </source>
</evidence>
<reference evidence="6 7" key="1">
    <citation type="journal article" date="2013" name="Genome Announc.">
        <title>Draft genome sequence of the moderately halophilic gammaproteobacterium Halomonas anticariensis FP35.</title>
        <authorList>
            <person name="Tahrioui A."/>
            <person name="Quesada E."/>
            <person name="Llamas I."/>
        </authorList>
    </citation>
    <scope>NUCLEOTIDE SEQUENCE [LARGE SCALE GENOMIC DNA]</scope>
    <source>
        <strain evidence="7">DSM 16096 / CECT 5854 / LMG 22089 / FP35</strain>
    </source>
</reference>
<dbReference type="AlphaFoldDB" id="S2KU86"/>
<dbReference type="Proteomes" id="UP000014463">
    <property type="component" value="Unassembled WGS sequence"/>
</dbReference>
<dbReference type="PANTHER" id="PTHR37419:SF1">
    <property type="entry name" value="SERINE_THREONINE-PROTEIN KINASE TOXIN HIPA"/>
    <property type="match status" value="1"/>
</dbReference>
<evidence type="ECO:0000259" key="4">
    <source>
        <dbReference type="Pfam" id="PF07804"/>
    </source>
</evidence>
<dbReference type="OrthoDB" id="9805913at2"/>
<comment type="similarity">
    <text evidence="1">Belongs to the HipA Ser/Thr kinase family.</text>
</comment>
<dbReference type="EMBL" id="ASTJ01000011">
    <property type="protein sequence ID" value="EPC04133.1"/>
    <property type="molecule type" value="Genomic_DNA"/>
</dbReference>
<dbReference type="NCBIfam" id="TIGR03071">
    <property type="entry name" value="couple_hipA"/>
    <property type="match status" value="1"/>
</dbReference>
<gene>
    <name evidence="6" type="ORF">L861_02140</name>
</gene>